<name>A0AAN7Z337_9PEZI</name>
<comment type="caution">
    <text evidence="1">The sequence shown here is derived from an EMBL/GenBank/DDBJ whole genome shotgun (WGS) entry which is preliminary data.</text>
</comment>
<dbReference type="InterPro" id="IPR036412">
    <property type="entry name" value="HAD-like_sf"/>
</dbReference>
<dbReference type="SUPFAM" id="SSF56784">
    <property type="entry name" value="HAD-like"/>
    <property type="match status" value="1"/>
</dbReference>
<dbReference type="PANTHER" id="PTHR18901">
    <property type="entry name" value="2-DEOXYGLUCOSE-6-PHOSPHATE PHOSPHATASE 2"/>
    <property type="match status" value="1"/>
</dbReference>
<gene>
    <name evidence="1" type="ORF">RRF57_003127</name>
</gene>
<dbReference type="InterPro" id="IPR023198">
    <property type="entry name" value="PGP-like_dom2"/>
</dbReference>
<dbReference type="InterPro" id="IPR041492">
    <property type="entry name" value="HAD_2"/>
</dbReference>
<dbReference type="SFLD" id="SFLDS00003">
    <property type="entry name" value="Haloacid_Dehalogenase"/>
    <property type="match status" value="1"/>
</dbReference>
<proteinExistence type="predicted"/>
<dbReference type="InterPro" id="IPR006439">
    <property type="entry name" value="HAD-SF_hydro_IA"/>
</dbReference>
<dbReference type="FunFam" id="1.10.150.240:FF:000001">
    <property type="entry name" value="Haloacid dehalogenase-like hydrolase domain"/>
    <property type="match status" value="1"/>
</dbReference>
<reference evidence="1 2" key="1">
    <citation type="submission" date="2023-10" db="EMBL/GenBank/DDBJ databases">
        <title>Draft genome sequence of Xylaria bambusicola isolate GMP-LS, the root and basal stem rot pathogen of sugarcane in Indonesia.</title>
        <authorList>
            <person name="Selvaraj P."/>
            <person name="Muralishankar V."/>
            <person name="Muruganantham S."/>
            <person name="Sp S."/>
            <person name="Haryani S."/>
            <person name="Lau K.J.X."/>
            <person name="Naqvi N.I."/>
        </authorList>
    </citation>
    <scope>NUCLEOTIDE SEQUENCE [LARGE SCALE GENOMIC DNA]</scope>
    <source>
        <strain evidence="1">GMP-LS</strain>
    </source>
</reference>
<organism evidence="1 2">
    <name type="scientific">Xylaria bambusicola</name>
    <dbReference type="NCBI Taxonomy" id="326684"/>
    <lineage>
        <taxon>Eukaryota</taxon>
        <taxon>Fungi</taxon>
        <taxon>Dikarya</taxon>
        <taxon>Ascomycota</taxon>
        <taxon>Pezizomycotina</taxon>
        <taxon>Sordariomycetes</taxon>
        <taxon>Xylariomycetidae</taxon>
        <taxon>Xylariales</taxon>
        <taxon>Xylariaceae</taxon>
        <taxon>Xylaria</taxon>
    </lineage>
</organism>
<sequence length="270" mass="30079">MSPNFPPIRACLFDMDGLLVNTEDIYTKCASIVLEKYGRPPLPWSIKAHMMGIPGSSNGDTFHNWAQLPISRAQFRQEQSEQQRLHFPKCKPLPGVEKLMADLQTAKNTDGYPVQLALATSSMRETFELKISVPATVAVIDRIPPKHRVIGDDERVKRGKPAPDIYLLALQCINETLPEGVPKITPRECLAFEDSPIGVEAGRRAGMRVVWIPHPGVLEEYVGREAEVLAGRTGMVHIGDEDQLGQPGDGWGEQLRSLEDFPYERYGIIP</sequence>
<dbReference type="AlphaFoldDB" id="A0AAN7Z337"/>
<dbReference type="Proteomes" id="UP001305414">
    <property type="component" value="Unassembled WGS sequence"/>
</dbReference>
<dbReference type="SFLD" id="SFLDG01129">
    <property type="entry name" value="C1.5:_HAD__Beta-PGM__Phosphata"/>
    <property type="match status" value="1"/>
</dbReference>
<dbReference type="Gene3D" id="1.10.150.240">
    <property type="entry name" value="Putative phosphatase, domain 2"/>
    <property type="match status" value="1"/>
</dbReference>
<evidence type="ECO:0008006" key="3">
    <source>
        <dbReference type="Google" id="ProtNLM"/>
    </source>
</evidence>
<dbReference type="Pfam" id="PF13419">
    <property type="entry name" value="HAD_2"/>
    <property type="match status" value="1"/>
</dbReference>
<dbReference type="NCBIfam" id="TIGR01509">
    <property type="entry name" value="HAD-SF-IA-v3"/>
    <property type="match status" value="1"/>
</dbReference>
<dbReference type="PANTHER" id="PTHR18901:SF42">
    <property type="entry name" value="SUPERFAMILY HYDROLASE, PUTATIVE-RELATED"/>
    <property type="match status" value="1"/>
</dbReference>
<protein>
    <recommendedName>
        <fullName evidence="3">HAD superfamily hydrolase</fullName>
    </recommendedName>
</protein>
<dbReference type="GO" id="GO:0016791">
    <property type="term" value="F:phosphatase activity"/>
    <property type="evidence" value="ECO:0007669"/>
    <property type="project" value="UniProtKB-ARBA"/>
</dbReference>
<evidence type="ECO:0000313" key="1">
    <source>
        <dbReference type="EMBL" id="KAK5627412.1"/>
    </source>
</evidence>
<evidence type="ECO:0000313" key="2">
    <source>
        <dbReference type="Proteomes" id="UP001305414"/>
    </source>
</evidence>
<keyword evidence="2" id="KW-1185">Reference proteome</keyword>
<dbReference type="EMBL" id="JAWHQM010000005">
    <property type="protein sequence ID" value="KAK5627412.1"/>
    <property type="molecule type" value="Genomic_DNA"/>
</dbReference>
<dbReference type="Gene3D" id="3.40.50.1000">
    <property type="entry name" value="HAD superfamily/HAD-like"/>
    <property type="match status" value="1"/>
</dbReference>
<accession>A0AAN7Z337</accession>
<dbReference type="InterPro" id="IPR023214">
    <property type="entry name" value="HAD_sf"/>
</dbReference>